<accession>A0ABN2H5Z2</accession>
<dbReference type="EMBL" id="BAAAQF010000011">
    <property type="protein sequence ID" value="GAA1682302.1"/>
    <property type="molecule type" value="Genomic_DNA"/>
</dbReference>
<organism evidence="2 3">
    <name type="scientific">Glycomyces endophyticus</name>
    <dbReference type="NCBI Taxonomy" id="480996"/>
    <lineage>
        <taxon>Bacteria</taxon>
        <taxon>Bacillati</taxon>
        <taxon>Actinomycetota</taxon>
        <taxon>Actinomycetes</taxon>
        <taxon>Glycomycetales</taxon>
        <taxon>Glycomycetaceae</taxon>
        <taxon>Glycomyces</taxon>
    </lineage>
</organism>
<reference evidence="2 3" key="1">
    <citation type="journal article" date="2019" name="Int. J. Syst. Evol. Microbiol.">
        <title>The Global Catalogue of Microorganisms (GCM) 10K type strain sequencing project: providing services to taxonomists for standard genome sequencing and annotation.</title>
        <authorList>
            <consortium name="The Broad Institute Genomics Platform"/>
            <consortium name="The Broad Institute Genome Sequencing Center for Infectious Disease"/>
            <person name="Wu L."/>
            <person name="Ma J."/>
        </authorList>
    </citation>
    <scope>NUCLEOTIDE SEQUENCE [LARGE SCALE GENOMIC DNA]</scope>
    <source>
        <strain evidence="2 3">JCM 16001</strain>
    </source>
</reference>
<feature type="transmembrane region" description="Helical" evidence="1">
    <location>
        <begin position="12"/>
        <end position="33"/>
    </location>
</feature>
<evidence type="ECO:0000313" key="3">
    <source>
        <dbReference type="Proteomes" id="UP001499851"/>
    </source>
</evidence>
<keyword evidence="1" id="KW-0812">Transmembrane</keyword>
<keyword evidence="1" id="KW-0472">Membrane</keyword>
<evidence type="ECO:0008006" key="4">
    <source>
        <dbReference type="Google" id="ProtNLM"/>
    </source>
</evidence>
<dbReference type="RefSeq" id="WP_344488096.1">
    <property type="nucleotide sequence ID" value="NZ_BAAAQF010000011.1"/>
</dbReference>
<proteinExistence type="predicted"/>
<evidence type="ECO:0000313" key="2">
    <source>
        <dbReference type="EMBL" id="GAA1682302.1"/>
    </source>
</evidence>
<name>A0ABN2H5Z2_9ACTN</name>
<evidence type="ECO:0000256" key="1">
    <source>
        <dbReference type="SAM" id="Phobius"/>
    </source>
</evidence>
<sequence>MRTPSDPTIRKAAKGAVMAGTAALTAVAVGALVKRRLDNPSRKQLEPRAREEAE</sequence>
<keyword evidence="3" id="KW-1185">Reference proteome</keyword>
<protein>
    <recommendedName>
        <fullName evidence="4">Isopropylmalate isomerase</fullName>
    </recommendedName>
</protein>
<dbReference type="Proteomes" id="UP001499851">
    <property type="component" value="Unassembled WGS sequence"/>
</dbReference>
<gene>
    <name evidence="2" type="ORF">GCM10009830_31840</name>
</gene>
<keyword evidence="1" id="KW-1133">Transmembrane helix</keyword>
<comment type="caution">
    <text evidence="2">The sequence shown here is derived from an EMBL/GenBank/DDBJ whole genome shotgun (WGS) entry which is preliminary data.</text>
</comment>